<feature type="short sequence motif" description="Gly-cisPro motif, important for rejection of L-amino acids" evidence="2">
    <location>
        <begin position="138"/>
        <end position="139"/>
    </location>
</feature>
<dbReference type="PANTHER" id="PTHR10472:SF5">
    <property type="entry name" value="D-AMINOACYL-TRNA DEACYLASE 1"/>
    <property type="match status" value="1"/>
</dbReference>
<dbReference type="Gene3D" id="3.50.80.10">
    <property type="entry name" value="D-tyrosyl-tRNA(Tyr) deacylase"/>
    <property type="match status" value="1"/>
</dbReference>
<dbReference type="InterPro" id="IPR023509">
    <property type="entry name" value="DTD-like_sf"/>
</dbReference>
<dbReference type="RefSeq" id="WP_196953651.1">
    <property type="nucleotide sequence ID" value="NZ_JADWYK010000002.1"/>
</dbReference>
<comment type="subcellular location">
    <subcellularLocation>
        <location evidence="2">Cytoplasm</location>
    </subcellularLocation>
</comment>
<comment type="catalytic activity">
    <reaction evidence="2">
        <text>a D-aminoacyl-tRNA + H2O = a tRNA + a D-alpha-amino acid + H(+)</text>
        <dbReference type="Rhea" id="RHEA:13953"/>
        <dbReference type="Rhea" id="RHEA-COMP:10123"/>
        <dbReference type="Rhea" id="RHEA-COMP:10124"/>
        <dbReference type="ChEBI" id="CHEBI:15377"/>
        <dbReference type="ChEBI" id="CHEBI:15378"/>
        <dbReference type="ChEBI" id="CHEBI:59871"/>
        <dbReference type="ChEBI" id="CHEBI:78442"/>
        <dbReference type="ChEBI" id="CHEBI:79333"/>
        <dbReference type="EC" id="3.1.1.96"/>
    </reaction>
</comment>
<evidence type="ECO:0000313" key="4">
    <source>
        <dbReference type="Proteomes" id="UP000601099"/>
    </source>
</evidence>
<evidence type="ECO:0000256" key="2">
    <source>
        <dbReference type="HAMAP-Rule" id="MF_00518"/>
    </source>
</evidence>
<keyword evidence="2" id="KW-0963">Cytoplasm</keyword>
<keyword evidence="4" id="KW-1185">Reference proteome</keyword>
<comment type="similarity">
    <text evidence="1 2">Belongs to the DTD family.</text>
</comment>
<dbReference type="EC" id="3.1.1.96" evidence="2"/>
<keyword evidence="2" id="KW-0820">tRNA-binding</keyword>
<dbReference type="GO" id="GO:0051499">
    <property type="term" value="F:D-aminoacyl-tRNA deacylase activity"/>
    <property type="evidence" value="ECO:0007669"/>
    <property type="project" value="UniProtKB-EC"/>
</dbReference>
<proteinExistence type="inferred from homology"/>
<accession>A0ABS0KXL8</accession>
<dbReference type="HAMAP" id="MF_00518">
    <property type="entry name" value="Deacylase_Dtd"/>
    <property type="match status" value="1"/>
</dbReference>
<comment type="function">
    <text evidence="2">An aminoacyl-tRNA editing enzyme that deacylates mischarged D-aminoacyl-tRNAs. Also deacylates mischarged glycyl-tRNA(Ala), protecting cells against glycine mischarging by AlaRS. Acts via tRNA-based rather than protein-based catalysis; rejects L-amino acids rather than detecting D-amino acids in the active site. By recycling D-aminoacyl-tRNA to D-amino acids and free tRNA molecules, this enzyme counteracts the toxicity associated with the formation of D-aminoacyl-tRNA entities in vivo and helps enforce protein L-homochirality.</text>
</comment>
<name>A0ABS0KXL8_9BACT</name>
<keyword evidence="2 3" id="KW-0378">Hydrolase</keyword>
<dbReference type="EC" id="3.1.1.-" evidence="2"/>
<dbReference type="NCBIfam" id="TIGR00256">
    <property type="entry name" value="D-aminoacyl-tRNA deacylase"/>
    <property type="match status" value="1"/>
</dbReference>
<dbReference type="CDD" id="cd00563">
    <property type="entry name" value="Dtyr_deacylase"/>
    <property type="match status" value="1"/>
</dbReference>
<organism evidence="3 4">
    <name type="scientific">Hymenobacter guriensis</name>
    <dbReference type="NCBI Taxonomy" id="2793065"/>
    <lineage>
        <taxon>Bacteria</taxon>
        <taxon>Pseudomonadati</taxon>
        <taxon>Bacteroidota</taxon>
        <taxon>Cytophagia</taxon>
        <taxon>Cytophagales</taxon>
        <taxon>Hymenobacteraceae</taxon>
        <taxon>Hymenobacter</taxon>
    </lineage>
</organism>
<gene>
    <name evidence="2" type="primary">dtd</name>
    <name evidence="3" type="ORF">I5L79_03500</name>
</gene>
<keyword evidence="2" id="KW-0694">RNA-binding</keyword>
<comment type="subunit">
    <text evidence="2">Homodimer.</text>
</comment>
<evidence type="ECO:0000313" key="3">
    <source>
        <dbReference type="EMBL" id="MBG8552594.1"/>
    </source>
</evidence>
<evidence type="ECO:0000256" key="1">
    <source>
        <dbReference type="ARBA" id="ARBA00009673"/>
    </source>
</evidence>
<comment type="domain">
    <text evidence="2">A Gly-cisPro motif from one monomer fits into the active site of the other monomer to allow specific chiral rejection of L-amino acids.</text>
</comment>
<dbReference type="InterPro" id="IPR003732">
    <property type="entry name" value="Daa-tRNA_deacyls_DTD"/>
</dbReference>
<dbReference type="Proteomes" id="UP000601099">
    <property type="component" value="Unassembled WGS sequence"/>
</dbReference>
<reference evidence="3 4" key="1">
    <citation type="submission" date="2020-11" db="EMBL/GenBank/DDBJ databases">
        <title>Hymenobacter sp.</title>
        <authorList>
            <person name="Kim M.K."/>
        </authorList>
    </citation>
    <scope>NUCLEOTIDE SEQUENCE [LARGE SCALE GENOMIC DNA]</scope>
    <source>
        <strain evidence="3 4">BT594</strain>
    </source>
</reference>
<protein>
    <recommendedName>
        <fullName evidence="2">D-aminoacyl-tRNA deacylase</fullName>
        <shortName evidence="2">DTD</shortName>
        <ecNumber evidence="2">3.1.1.96</ecNumber>
    </recommendedName>
    <alternativeName>
        <fullName evidence="2">Gly-tRNA(Ala) deacylase</fullName>
        <ecNumber evidence="2">3.1.1.-</ecNumber>
    </alternativeName>
</protein>
<comment type="caution">
    <text evidence="3">The sequence shown here is derived from an EMBL/GenBank/DDBJ whole genome shotgun (WGS) entry which is preliminary data.</text>
</comment>
<dbReference type="EMBL" id="JADWYK010000002">
    <property type="protein sequence ID" value="MBG8552594.1"/>
    <property type="molecule type" value="Genomic_DNA"/>
</dbReference>
<comment type="catalytic activity">
    <reaction evidence="2">
        <text>glycyl-tRNA(Ala) + H2O = tRNA(Ala) + glycine + H(+)</text>
        <dbReference type="Rhea" id="RHEA:53744"/>
        <dbReference type="Rhea" id="RHEA-COMP:9657"/>
        <dbReference type="Rhea" id="RHEA-COMP:13640"/>
        <dbReference type="ChEBI" id="CHEBI:15377"/>
        <dbReference type="ChEBI" id="CHEBI:15378"/>
        <dbReference type="ChEBI" id="CHEBI:57305"/>
        <dbReference type="ChEBI" id="CHEBI:78442"/>
        <dbReference type="ChEBI" id="CHEBI:78522"/>
    </reaction>
</comment>
<dbReference type="PANTHER" id="PTHR10472">
    <property type="entry name" value="D-TYROSYL-TRNA TYR DEACYLASE"/>
    <property type="match status" value="1"/>
</dbReference>
<dbReference type="Pfam" id="PF02580">
    <property type="entry name" value="Tyr_Deacylase"/>
    <property type="match status" value="1"/>
</dbReference>
<dbReference type="SUPFAM" id="SSF69500">
    <property type="entry name" value="DTD-like"/>
    <property type="match status" value="1"/>
</dbReference>
<sequence>MRAVIQRVRHARVTVAGRVTGQIGPGLLVLAGFAPDDTTQTLDWIARKLVQLRIFSDEAGKMNRSVQDVGGQVLVVSQFTLLADARKGNRPSYTGAAPPAVAIPLYQEFVGQLEVLLSQPVPTGEFGADMQVELLNDGPVTIVLDSPEVKG</sequence>